<dbReference type="InterPro" id="IPR004119">
    <property type="entry name" value="EcKL"/>
</dbReference>
<name>A0A905R0K6_RHOPR</name>
<keyword evidence="3" id="KW-1185">Reference proteome</keyword>
<dbReference type="PANTHER" id="PTHR11012">
    <property type="entry name" value="PROTEIN KINASE-LIKE DOMAIN-CONTAINING"/>
    <property type="match status" value="1"/>
</dbReference>
<dbReference type="Pfam" id="PF02958">
    <property type="entry name" value="EcKL"/>
    <property type="match status" value="1"/>
</dbReference>
<accession>A0A905R0K6</accession>
<feature type="domain" description="CHK kinase-like" evidence="1">
    <location>
        <begin position="141"/>
        <end position="336"/>
    </location>
</feature>
<dbReference type="EnsemblMetazoa" id="RPRC017680-RA">
    <property type="protein sequence ID" value="RPRC017680-PA"/>
    <property type="gene ID" value="RPRC017680"/>
</dbReference>
<evidence type="ECO:0000313" key="3">
    <source>
        <dbReference type="Proteomes" id="UP000015103"/>
    </source>
</evidence>
<dbReference type="InterPro" id="IPR015897">
    <property type="entry name" value="CHK_kinase-like"/>
</dbReference>
<evidence type="ECO:0000313" key="2">
    <source>
        <dbReference type="EnsemblMetazoa" id="RPRC017680-PA"/>
    </source>
</evidence>
<reference evidence="2" key="1">
    <citation type="submission" date="2022-10" db="UniProtKB">
        <authorList>
            <consortium name="EnsemblMetazoa"/>
        </authorList>
    </citation>
    <scope>IDENTIFICATION</scope>
</reference>
<dbReference type="Proteomes" id="UP000015103">
    <property type="component" value="Unassembled WGS sequence"/>
</dbReference>
<protein>
    <submittedName>
        <fullName evidence="2">CHK kinase-like domain-containing protein</fullName>
    </submittedName>
</protein>
<evidence type="ECO:0000259" key="1">
    <source>
        <dbReference type="SMART" id="SM00587"/>
    </source>
</evidence>
<dbReference type="SMART" id="SM00587">
    <property type="entry name" value="CHK"/>
    <property type="match status" value="1"/>
</dbReference>
<organism evidence="2 3">
    <name type="scientific">Rhodnius prolixus</name>
    <name type="common">Triatomid bug</name>
    <dbReference type="NCBI Taxonomy" id="13249"/>
    <lineage>
        <taxon>Eukaryota</taxon>
        <taxon>Metazoa</taxon>
        <taxon>Ecdysozoa</taxon>
        <taxon>Arthropoda</taxon>
        <taxon>Hexapoda</taxon>
        <taxon>Insecta</taxon>
        <taxon>Pterygota</taxon>
        <taxon>Neoptera</taxon>
        <taxon>Paraneoptera</taxon>
        <taxon>Hemiptera</taxon>
        <taxon>Heteroptera</taxon>
        <taxon>Panheteroptera</taxon>
        <taxon>Cimicomorpha</taxon>
        <taxon>Reduviidae</taxon>
        <taxon>Triatominae</taxon>
        <taxon>Rhodnius</taxon>
    </lineage>
</organism>
<dbReference type="InterPro" id="IPR011009">
    <property type="entry name" value="Kinase-like_dom_sf"/>
</dbReference>
<dbReference type="Gene3D" id="3.90.1200.10">
    <property type="match status" value="1"/>
</dbReference>
<proteinExistence type="predicted"/>
<sequence>MSYSSGSHEPQLIKEILNQSECAWLETILRKQTYDESVSKVVKFNIEDALLKGENYGSQVYRLKLEIILNNGKKFKKSLIMKREHAPNDASAGHIELPVFKTEIKIYRDILIEFEAIMNEFQDPSDKVWGDLIGYKPYSVIIMDDLKAKNFKVADRRNCLDLNHAVLVLQSLGRFHAISHVLLQRGILNKDDLGIHYMQSNSSITMRLLEGAYRQLACVMDEHWPPKWKEAAQKYTKESKVVAQKIRKLFEFPKNGFLVLNHGDCWTCNMMFKYCSYEENKPIAVKFLDFQISHFNTYIYDVIHFLYMSVRPDIRRKNMDRLLIEYQKTLKNTLEFYGLTDVAPTLKHVHDEARRVEYLGMFYSMTSLPVTTIDIEDSFFAEKLQSDCDSKDIYNAESFKSEKFRKFVEVDIERWINMGLI</sequence>
<dbReference type="EMBL" id="ACPB03000325">
    <property type="status" value="NOT_ANNOTATED_CDS"/>
    <property type="molecule type" value="Genomic_DNA"/>
</dbReference>
<dbReference type="AlphaFoldDB" id="A0A905R0K6"/>
<dbReference type="SUPFAM" id="SSF56112">
    <property type="entry name" value="Protein kinase-like (PK-like)"/>
    <property type="match status" value="1"/>
</dbReference>
<dbReference type="PANTHER" id="PTHR11012:SF56">
    <property type="entry name" value="CHK KINASE-LIKE DOMAIN-CONTAINING PROTEIN-RELATED"/>
    <property type="match status" value="1"/>
</dbReference>